<comment type="subcellular location">
    <subcellularLocation>
        <location evidence="1 4">Nucleus</location>
        <location evidence="1 4">Nucleolus</location>
    </subcellularLocation>
</comment>
<evidence type="ECO:0000313" key="7">
    <source>
        <dbReference type="EMBL" id="KAF1911584.1"/>
    </source>
</evidence>
<evidence type="ECO:0000313" key="8">
    <source>
        <dbReference type="Proteomes" id="UP000800096"/>
    </source>
</evidence>
<dbReference type="InterPro" id="IPR007109">
    <property type="entry name" value="Brix"/>
</dbReference>
<dbReference type="GO" id="GO:0000463">
    <property type="term" value="P:maturation of LSU-rRNA from tricistronic rRNA transcript (SSU-rRNA, 5.8S rRNA, LSU-rRNA)"/>
    <property type="evidence" value="ECO:0007669"/>
    <property type="project" value="TreeGrafter"/>
</dbReference>
<dbReference type="Proteomes" id="UP000800096">
    <property type="component" value="Unassembled WGS sequence"/>
</dbReference>
<feature type="region of interest" description="Disordered" evidence="5">
    <location>
        <begin position="273"/>
        <end position="330"/>
    </location>
</feature>
<comment type="similarity">
    <text evidence="2 4">Belongs to the RPF2 family.</text>
</comment>
<feature type="domain" description="Brix" evidence="6">
    <location>
        <begin position="28"/>
        <end position="242"/>
    </location>
</feature>
<protein>
    <recommendedName>
        <fullName evidence="4">Ribosome production factor 2 homolog</fullName>
    </recommendedName>
    <alternativeName>
        <fullName evidence="4">Ribosome biogenesis protein RPF2 homolog</fullName>
    </alternativeName>
</protein>
<evidence type="ECO:0000259" key="6">
    <source>
        <dbReference type="PROSITE" id="PS50833"/>
    </source>
</evidence>
<proteinExistence type="inferred from homology"/>
<dbReference type="GO" id="GO:0000027">
    <property type="term" value="P:ribosomal large subunit assembly"/>
    <property type="evidence" value="ECO:0007669"/>
    <property type="project" value="InterPro"/>
</dbReference>
<dbReference type="SMART" id="SM00879">
    <property type="entry name" value="Brix"/>
    <property type="match status" value="1"/>
</dbReference>
<evidence type="ECO:0000256" key="2">
    <source>
        <dbReference type="ARBA" id="ARBA00010782"/>
    </source>
</evidence>
<dbReference type="OrthoDB" id="407658at2759"/>
<evidence type="ECO:0000256" key="5">
    <source>
        <dbReference type="SAM" id="MobiDB-lite"/>
    </source>
</evidence>
<feature type="compositionally biased region" description="Basic residues" evidence="5">
    <location>
        <begin position="1"/>
        <end position="16"/>
    </location>
</feature>
<evidence type="ECO:0000256" key="3">
    <source>
        <dbReference type="ARBA" id="ARBA00023242"/>
    </source>
</evidence>
<dbReference type="PANTHER" id="PTHR12728">
    <property type="entry name" value="BRIX DOMAIN CONTAINING PROTEIN"/>
    <property type="match status" value="1"/>
</dbReference>
<reference evidence="7" key="1">
    <citation type="journal article" date="2020" name="Stud. Mycol.">
        <title>101 Dothideomycetes genomes: a test case for predicting lifestyles and emergence of pathogens.</title>
        <authorList>
            <person name="Haridas S."/>
            <person name="Albert R."/>
            <person name="Binder M."/>
            <person name="Bloem J."/>
            <person name="Labutti K."/>
            <person name="Salamov A."/>
            <person name="Andreopoulos B."/>
            <person name="Baker S."/>
            <person name="Barry K."/>
            <person name="Bills G."/>
            <person name="Bluhm B."/>
            <person name="Cannon C."/>
            <person name="Castanera R."/>
            <person name="Culley D."/>
            <person name="Daum C."/>
            <person name="Ezra D."/>
            <person name="Gonzalez J."/>
            <person name="Henrissat B."/>
            <person name="Kuo A."/>
            <person name="Liang C."/>
            <person name="Lipzen A."/>
            <person name="Lutzoni F."/>
            <person name="Magnuson J."/>
            <person name="Mondo S."/>
            <person name="Nolan M."/>
            <person name="Ohm R."/>
            <person name="Pangilinan J."/>
            <person name="Park H.-J."/>
            <person name="Ramirez L."/>
            <person name="Alfaro M."/>
            <person name="Sun H."/>
            <person name="Tritt A."/>
            <person name="Yoshinaga Y."/>
            <person name="Zwiers L.-H."/>
            <person name="Turgeon B."/>
            <person name="Goodwin S."/>
            <person name="Spatafora J."/>
            <person name="Crous P."/>
            <person name="Grigoriev I."/>
        </authorList>
    </citation>
    <scope>NUCLEOTIDE SEQUENCE</scope>
    <source>
        <strain evidence="7">HMLAC05119</strain>
    </source>
</reference>
<feature type="region of interest" description="Disordered" evidence="5">
    <location>
        <begin position="1"/>
        <end position="29"/>
    </location>
</feature>
<evidence type="ECO:0000256" key="1">
    <source>
        <dbReference type="ARBA" id="ARBA00004604"/>
    </source>
</evidence>
<keyword evidence="3 4" id="KW-0539">Nucleus</keyword>
<feature type="compositionally biased region" description="Basic and acidic residues" evidence="5">
    <location>
        <begin position="294"/>
        <end position="310"/>
    </location>
</feature>
<dbReference type="PROSITE" id="PS50833">
    <property type="entry name" value="BRIX"/>
    <property type="match status" value="1"/>
</dbReference>
<dbReference type="Pfam" id="PF04427">
    <property type="entry name" value="Brix"/>
    <property type="match status" value="1"/>
</dbReference>
<gene>
    <name evidence="7" type="ORF">BDU57DRAFT_506900</name>
</gene>
<dbReference type="GO" id="GO:0005730">
    <property type="term" value="C:nucleolus"/>
    <property type="evidence" value="ECO:0007669"/>
    <property type="project" value="UniProtKB-SubCell"/>
</dbReference>
<sequence>MLKQVKPKNARAKRAMAKREPQQNENPKTTLFLTGQRTSQILKLAVADLSTLKRPFCERFTKKNDIHPFDDASSLEFFSLKNDTSLLLLSLHSKKRPHCMTLARTFHHKILDMLELYLNPDTFRTLQQFKNKKPSIGLKPLIAFHGTVFEDPIQTKYTLAKSLLIDFFKGQDTSEIDVEGLQYLISISAQELTDTTPNPEVKVRFYLIRTKRSGQKLPRVEVEEMGPRMDFTLGREQFPDADMLKASLKKPKGAEPRTKKNIETDVMGDKTGKIHVGKQDLGTMQTRKMKGLKRSRDERLEDAAEARQDEEGSVSGESVVCETTPKKARV</sequence>
<accession>A0A6A5QAN8</accession>
<keyword evidence="8" id="KW-1185">Reference proteome</keyword>
<dbReference type="PANTHER" id="PTHR12728:SF0">
    <property type="entry name" value="RIBOSOME PRODUCTION FACTOR 2 HOMOLOG"/>
    <property type="match status" value="1"/>
</dbReference>
<organism evidence="7 8">
    <name type="scientific">Ampelomyces quisqualis</name>
    <name type="common">Powdery mildew agent</name>
    <dbReference type="NCBI Taxonomy" id="50730"/>
    <lineage>
        <taxon>Eukaryota</taxon>
        <taxon>Fungi</taxon>
        <taxon>Dikarya</taxon>
        <taxon>Ascomycota</taxon>
        <taxon>Pezizomycotina</taxon>
        <taxon>Dothideomycetes</taxon>
        <taxon>Pleosporomycetidae</taxon>
        <taxon>Pleosporales</taxon>
        <taxon>Pleosporineae</taxon>
        <taxon>Phaeosphaeriaceae</taxon>
        <taxon>Ampelomyces</taxon>
    </lineage>
</organism>
<evidence type="ECO:0000256" key="4">
    <source>
        <dbReference type="RuleBase" id="RU367086"/>
    </source>
</evidence>
<dbReference type="EMBL" id="ML979143">
    <property type="protein sequence ID" value="KAF1911584.1"/>
    <property type="molecule type" value="Genomic_DNA"/>
</dbReference>
<dbReference type="GO" id="GO:0019843">
    <property type="term" value="F:rRNA binding"/>
    <property type="evidence" value="ECO:0007669"/>
    <property type="project" value="UniProtKB-UniRule"/>
</dbReference>
<dbReference type="InterPro" id="IPR039770">
    <property type="entry name" value="Rpf2"/>
</dbReference>
<dbReference type="AlphaFoldDB" id="A0A6A5QAN8"/>
<name>A0A6A5QAN8_AMPQU</name>